<evidence type="ECO:0000256" key="11">
    <source>
        <dbReference type="ARBA" id="ARBA00022842"/>
    </source>
</evidence>
<dbReference type="EC" id="2.7.8.26" evidence="5 19"/>
<comment type="catalytic activity">
    <reaction evidence="18 19">
        <text>alpha-ribazole 5'-phosphate + adenosylcob(III)inamide-GDP = adenosylcob(III)alamin 5'-phosphate + GMP + H(+)</text>
        <dbReference type="Rhea" id="RHEA:23560"/>
        <dbReference type="ChEBI" id="CHEBI:15378"/>
        <dbReference type="ChEBI" id="CHEBI:57918"/>
        <dbReference type="ChEBI" id="CHEBI:58115"/>
        <dbReference type="ChEBI" id="CHEBI:60487"/>
        <dbReference type="ChEBI" id="CHEBI:60493"/>
        <dbReference type="EC" id="2.7.8.26"/>
    </reaction>
</comment>
<evidence type="ECO:0000256" key="17">
    <source>
        <dbReference type="ARBA" id="ARBA00048623"/>
    </source>
</evidence>
<name>A0A0N7FUS7_9ACTN</name>
<keyword evidence="12 19" id="KW-1133">Transmembrane helix</keyword>
<accession>A0A0N7FUS7</accession>
<dbReference type="GO" id="GO:0051073">
    <property type="term" value="F:adenosylcobinamide-GDP ribazoletransferase activity"/>
    <property type="evidence" value="ECO:0007669"/>
    <property type="project" value="UniProtKB-UniRule"/>
</dbReference>
<keyword evidence="8 19" id="KW-0169">Cobalamin biosynthesis</keyword>
<comment type="subcellular location">
    <subcellularLocation>
        <location evidence="2 19">Cell membrane</location>
        <topology evidence="2 19">Multi-pass membrane protein</topology>
    </subcellularLocation>
</comment>
<keyword evidence="9 19" id="KW-0808">Transferase</keyword>
<dbReference type="AlphaFoldDB" id="A0A0N7FUS7"/>
<evidence type="ECO:0000256" key="4">
    <source>
        <dbReference type="ARBA" id="ARBA00010561"/>
    </source>
</evidence>
<dbReference type="EMBL" id="CP011853">
    <property type="protein sequence ID" value="ALG85191.1"/>
    <property type="molecule type" value="Genomic_DNA"/>
</dbReference>
<evidence type="ECO:0000256" key="16">
    <source>
        <dbReference type="ARBA" id="ARBA00032853"/>
    </source>
</evidence>
<reference evidence="20 21" key="2">
    <citation type="journal article" date="2017" name="Int. J. Syst. Evol. Microbiol.">
        <title>Gordonia phthalatica sp. nov., a di-n-butyl phthalate-degrading bacterium isolated from activated sludge.</title>
        <authorList>
            <person name="Jin D."/>
            <person name="Kong X."/>
            <person name="Jia M."/>
            <person name="Yu X."/>
            <person name="Wang X."/>
            <person name="Zhuang X."/>
            <person name="Deng Y."/>
            <person name="Bai Z."/>
        </authorList>
    </citation>
    <scope>NUCLEOTIDE SEQUENCE [LARGE SCALE GENOMIC DNA]</scope>
    <source>
        <strain evidence="20 21">QH-11</strain>
    </source>
</reference>
<evidence type="ECO:0000256" key="10">
    <source>
        <dbReference type="ARBA" id="ARBA00022692"/>
    </source>
</evidence>
<evidence type="ECO:0000256" key="3">
    <source>
        <dbReference type="ARBA" id="ARBA00004663"/>
    </source>
</evidence>
<dbReference type="PANTHER" id="PTHR34148:SF1">
    <property type="entry name" value="ADENOSYLCOBINAMIDE-GDP RIBAZOLETRANSFERASE"/>
    <property type="match status" value="1"/>
</dbReference>
<gene>
    <name evidence="19" type="primary">cobS</name>
    <name evidence="20" type="ORF">ACH46_12750</name>
</gene>
<feature type="transmembrane region" description="Helical" evidence="19">
    <location>
        <begin position="33"/>
        <end position="54"/>
    </location>
</feature>
<dbReference type="InterPro" id="IPR003805">
    <property type="entry name" value="CobS"/>
</dbReference>
<evidence type="ECO:0000256" key="18">
    <source>
        <dbReference type="ARBA" id="ARBA00049504"/>
    </source>
</evidence>
<feature type="transmembrane region" description="Helical" evidence="19">
    <location>
        <begin position="203"/>
        <end position="221"/>
    </location>
</feature>
<evidence type="ECO:0000256" key="14">
    <source>
        <dbReference type="ARBA" id="ARBA00025228"/>
    </source>
</evidence>
<dbReference type="PATRIC" id="fig|1136941.3.peg.2596"/>
<feature type="transmembrane region" description="Helical" evidence="19">
    <location>
        <begin position="60"/>
        <end position="77"/>
    </location>
</feature>
<dbReference type="KEGG" id="goq:ACH46_12750"/>
<evidence type="ECO:0000256" key="6">
    <source>
        <dbReference type="ARBA" id="ARBA00015850"/>
    </source>
</evidence>
<dbReference type="Proteomes" id="UP000063789">
    <property type="component" value="Chromosome"/>
</dbReference>
<comment type="similarity">
    <text evidence="4 19">Belongs to the CobS family.</text>
</comment>
<dbReference type="GO" id="GO:0005886">
    <property type="term" value="C:plasma membrane"/>
    <property type="evidence" value="ECO:0007669"/>
    <property type="project" value="UniProtKB-SubCell"/>
</dbReference>
<evidence type="ECO:0000256" key="1">
    <source>
        <dbReference type="ARBA" id="ARBA00001946"/>
    </source>
</evidence>
<comment type="function">
    <text evidence="14 19">Joins adenosylcobinamide-GDP and alpha-ribazole to generate adenosylcobalamin (Ado-cobalamin). Also synthesizes adenosylcobalamin 5'-phosphate from adenosylcobinamide-GDP and alpha-ribazole 5'-phosphate.</text>
</comment>
<organism evidence="20 21">
    <name type="scientific">Gordonia phthalatica</name>
    <dbReference type="NCBI Taxonomy" id="1136941"/>
    <lineage>
        <taxon>Bacteria</taxon>
        <taxon>Bacillati</taxon>
        <taxon>Actinomycetota</taxon>
        <taxon>Actinomycetes</taxon>
        <taxon>Mycobacteriales</taxon>
        <taxon>Gordoniaceae</taxon>
        <taxon>Gordonia</taxon>
    </lineage>
</organism>
<evidence type="ECO:0000256" key="2">
    <source>
        <dbReference type="ARBA" id="ARBA00004651"/>
    </source>
</evidence>
<keyword evidence="11 19" id="KW-0460">Magnesium</keyword>
<dbReference type="STRING" id="1136941.ACH46_12750"/>
<keyword evidence="13 19" id="KW-0472">Membrane</keyword>
<evidence type="ECO:0000313" key="20">
    <source>
        <dbReference type="EMBL" id="ALG85191.1"/>
    </source>
</evidence>
<feature type="transmembrane region" description="Helical" evidence="19">
    <location>
        <begin position="111"/>
        <end position="133"/>
    </location>
</feature>
<feature type="transmembrane region" description="Helical" evidence="19">
    <location>
        <begin position="139"/>
        <end position="157"/>
    </location>
</feature>
<comment type="pathway">
    <text evidence="3 19">Cofactor biosynthesis; adenosylcobalamin biosynthesis; adenosylcobalamin from cob(II)yrinate a,c-diamide: step 7/7.</text>
</comment>
<keyword evidence="7 19" id="KW-1003">Cell membrane</keyword>
<dbReference type="GO" id="GO:0008818">
    <property type="term" value="F:cobalamin 5'-phosphate synthase activity"/>
    <property type="evidence" value="ECO:0007669"/>
    <property type="project" value="UniProtKB-UniRule"/>
</dbReference>
<evidence type="ECO:0000256" key="9">
    <source>
        <dbReference type="ARBA" id="ARBA00022679"/>
    </source>
</evidence>
<evidence type="ECO:0000256" key="5">
    <source>
        <dbReference type="ARBA" id="ARBA00013200"/>
    </source>
</evidence>
<comment type="catalytic activity">
    <reaction evidence="17 19">
        <text>alpha-ribazole + adenosylcob(III)inamide-GDP = adenosylcob(III)alamin + GMP + H(+)</text>
        <dbReference type="Rhea" id="RHEA:16049"/>
        <dbReference type="ChEBI" id="CHEBI:10329"/>
        <dbReference type="ChEBI" id="CHEBI:15378"/>
        <dbReference type="ChEBI" id="CHEBI:18408"/>
        <dbReference type="ChEBI" id="CHEBI:58115"/>
        <dbReference type="ChEBI" id="CHEBI:60487"/>
        <dbReference type="EC" id="2.7.8.26"/>
    </reaction>
</comment>
<comment type="cofactor">
    <cofactor evidence="1 19">
        <name>Mg(2+)</name>
        <dbReference type="ChEBI" id="CHEBI:18420"/>
    </cofactor>
</comment>
<evidence type="ECO:0000256" key="7">
    <source>
        <dbReference type="ARBA" id="ARBA00022475"/>
    </source>
</evidence>
<dbReference type="GO" id="GO:0009236">
    <property type="term" value="P:cobalamin biosynthetic process"/>
    <property type="evidence" value="ECO:0007669"/>
    <property type="project" value="UniProtKB-UniRule"/>
</dbReference>
<dbReference type="OrthoDB" id="9794223at2"/>
<evidence type="ECO:0000256" key="12">
    <source>
        <dbReference type="ARBA" id="ARBA00022989"/>
    </source>
</evidence>
<evidence type="ECO:0000256" key="8">
    <source>
        <dbReference type="ARBA" id="ARBA00022573"/>
    </source>
</evidence>
<keyword evidence="10 19" id="KW-0812">Transmembrane</keyword>
<evidence type="ECO:0000256" key="15">
    <source>
        <dbReference type="ARBA" id="ARBA00032605"/>
    </source>
</evidence>
<evidence type="ECO:0000256" key="19">
    <source>
        <dbReference type="HAMAP-Rule" id="MF_00719"/>
    </source>
</evidence>
<keyword evidence="21" id="KW-1185">Reference proteome</keyword>
<evidence type="ECO:0000256" key="13">
    <source>
        <dbReference type="ARBA" id="ARBA00023136"/>
    </source>
</evidence>
<dbReference type="Pfam" id="PF02654">
    <property type="entry name" value="CobS"/>
    <property type="match status" value="1"/>
</dbReference>
<dbReference type="PANTHER" id="PTHR34148">
    <property type="entry name" value="ADENOSYLCOBINAMIDE-GDP RIBAZOLETRANSFERASE"/>
    <property type="match status" value="1"/>
</dbReference>
<dbReference type="HAMAP" id="MF_00719">
    <property type="entry name" value="CobS"/>
    <property type="match status" value="1"/>
</dbReference>
<proteinExistence type="inferred from homology"/>
<dbReference type="UniPathway" id="UPA00148">
    <property type="reaction ID" value="UER00238"/>
</dbReference>
<sequence length="254" mass="25905">MRALRGVHDAFTWLTVLPLPQPRGDFDRRRGGTAISAVPLVGVVLGTLGALIALGLSHTALPTTLTGVIVVVFLALATRGMHLDGLADTADGLGSYGDPDRVRTIMRSGDVGPFGAATLILVILGQSLAFGALADDGRWWAVATVVFVGRATVPVVCRRALSAANADGFGALVAGTQRWSVAVWSAIAIAAAVLVGLLDSPTAAVRAGVTVVVALGFAWAFSRHVSRRAGGVTGDVIGATIELVTALTAVGLLL</sequence>
<evidence type="ECO:0000313" key="21">
    <source>
        <dbReference type="Proteomes" id="UP000063789"/>
    </source>
</evidence>
<protein>
    <recommendedName>
        <fullName evidence="6 19">Adenosylcobinamide-GDP ribazoletransferase</fullName>
        <ecNumber evidence="5 19">2.7.8.26</ecNumber>
    </recommendedName>
    <alternativeName>
        <fullName evidence="16 19">Cobalamin synthase</fullName>
    </alternativeName>
    <alternativeName>
        <fullName evidence="15 19">Cobalamin-5'-phosphate synthase</fullName>
    </alternativeName>
</protein>
<feature type="transmembrane region" description="Helical" evidence="19">
    <location>
        <begin position="178"/>
        <end position="197"/>
    </location>
</feature>
<reference evidence="21" key="1">
    <citation type="submission" date="2015-06" db="EMBL/GenBank/DDBJ databases">
        <title>Complete genome sequence and metabolic analysis of phthalate degradation pathway in Gordonia sp. QH-11.</title>
        <authorList>
            <person name="Jin D."/>
            <person name="Kong X."/>
            <person name="Bai Z."/>
        </authorList>
    </citation>
    <scope>NUCLEOTIDE SEQUENCE [LARGE SCALE GENOMIC DNA]</scope>
    <source>
        <strain evidence="21">QH-11</strain>
    </source>
</reference>
<dbReference type="RefSeq" id="WP_062393261.1">
    <property type="nucleotide sequence ID" value="NZ_CP011853.1"/>
</dbReference>